<dbReference type="EMBL" id="JAAVTX010000003">
    <property type="protein sequence ID" value="NKE45073.1"/>
    <property type="molecule type" value="Genomic_DNA"/>
</dbReference>
<dbReference type="Gene3D" id="3.40.50.1820">
    <property type="entry name" value="alpha/beta hydrolase"/>
    <property type="match status" value="1"/>
</dbReference>
<comment type="caution">
    <text evidence="3">The sequence shown here is derived from an EMBL/GenBank/DDBJ whole genome shotgun (WGS) entry which is preliminary data.</text>
</comment>
<feature type="domain" description="Serine aminopeptidase S33" evidence="2">
    <location>
        <begin position="66"/>
        <end position="309"/>
    </location>
</feature>
<feature type="signal peptide" evidence="1">
    <location>
        <begin position="1"/>
        <end position="28"/>
    </location>
</feature>
<dbReference type="PANTHER" id="PTHR11614">
    <property type="entry name" value="PHOSPHOLIPASE-RELATED"/>
    <property type="match status" value="1"/>
</dbReference>
<protein>
    <submittedName>
        <fullName evidence="3">Alpha/beta hydrolase</fullName>
    </submittedName>
</protein>
<dbReference type="Pfam" id="PF12146">
    <property type="entry name" value="Hydrolase_4"/>
    <property type="match status" value="1"/>
</dbReference>
<gene>
    <name evidence="3" type="ORF">HB662_09805</name>
</gene>
<dbReference type="PRINTS" id="PR00111">
    <property type="entry name" value="ABHYDROLASE"/>
</dbReference>
<organism evidence="3 4">
    <name type="scientific">Falsiroseomonas frigidaquae</name>
    <dbReference type="NCBI Taxonomy" id="487318"/>
    <lineage>
        <taxon>Bacteria</taxon>
        <taxon>Pseudomonadati</taxon>
        <taxon>Pseudomonadota</taxon>
        <taxon>Alphaproteobacteria</taxon>
        <taxon>Acetobacterales</taxon>
        <taxon>Roseomonadaceae</taxon>
        <taxon>Falsiroseomonas</taxon>
    </lineage>
</organism>
<dbReference type="PROSITE" id="PS51257">
    <property type="entry name" value="PROKAR_LIPOPROTEIN"/>
    <property type="match status" value="1"/>
</dbReference>
<evidence type="ECO:0000313" key="4">
    <source>
        <dbReference type="Proteomes" id="UP000765160"/>
    </source>
</evidence>
<name>A0ABX1EYE2_9PROT</name>
<evidence type="ECO:0000256" key="1">
    <source>
        <dbReference type="SAM" id="SignalP"/>
    </source>
</evidence>
<reference evidence="3 4" key="1">
    <citation type="submission" date="2020-03" db="EMBL/GenBank/DDBJ databases">
        <title>Roseomonas selenitidurans sp. nov. isolated from soil.</title>
        <authorList>
            <person name="Liu H."/>
        </authorList>
    </citation>
    <scope>NUCLEOTIDE SEQUENCE [LARGE SCALE GENOMIC DNA]</scope>
    <source>
        <strain evidence="3 4">JCM 15073</strain>
    </source>
</reference>
<evidence type="ECO:0000259" key="2">
    <source>
        <dbReference type="Pfam" id="PF12146"/>
    </source>
</evidence>
<keyword evidence="3" id="KW-0378">Hydrolase</keyword>
<proteinExistence type="predicted"/>
<keyword evidence="1" id="KW-0732">Signal</keyword>
<dbReference type="RefSeq" id="WP_168049564.1">
    <property type="nucleotide sequence ID" value="NZ_JAATJR010000003.1"/>
</dbReference>
<feature type="chain" id="PRO_5046443040" evidence="1">
    <location>
        <begin position="29"/>
        <end position="343"/>
    </location>
</feature>
<dbReference type="InterPro" id="IPR051044">
    <property type="entry name" value="MAG_DAG_Lipase"/>
</dbReference>
<dbReference type="InterPro" id="IPR029058">
    <property type="entry name" value="AB_hydrolase_fold"/>
</dbReference>
<dbReference type="SUPFAM" id="SSF53474">
    <property type="entry name" value="alpha/beta-Hydrolases"/>
    <property type="match status" value="1"/>
</dbReference>
<keyword evidence="4" id="KW-1185">Reference proteome</keyword>
<dbReference type="InterPro" id="IPR000073">
    <property type="entry name" value="AB_hydrolase_1"/>
</dbReference>
<accession>A0ABX1EYE2</accession>
<dbReference type="GO" id="GO:0016787">
    <property type="term" value="F:hydrolase activity"/>
    <property type="evidence" value="ECO:0007669"/>
    <property type="project" value="UniProtKB-KW"/>
</dbReference>
<sequence>MRPIASPRVVLACLALLLGAACTPVVMPMGPAIAPPALAQDAVVAADGARLPMRAFPPDGRADGVPPRAVLLALHGFNDHSGNFLTDSIGQLNAGGLLVYAYDQRGFGRSPNRGYWPGEATLAEDAATAARLLRARHPGLPLFLMGESMGGAVAVVAGTSADPPPVDGYVLLAPALWGRASMNAVMRGGLWVAARTMPILGFQGGVGGIVASDNMAALRRLGRDPLVLRSTRVDAAVGLVDLMDAATAALPTCCRDAAQRPVPVLLLYGDKDSLIPARPVRRALNALPPDSPVRIGIHEEGFHLLLTDSNRAAVVGDILAFTADPAAPLPSGADRFSREWLAR</sequence>
<dbReference type="InterPro" id="IPR022742">
    <property type="entry name" value="Hydrolase_4"/>
</dbReference>
<evidence type="ECO:0000313" key="3">
    <source>
        <dbReference type="EMBL" id="NKE45073.1"/>
    </source>
</evidence>
<dbReference type="Proteomes" id="UP000765160">
    <property type="component" value="Unassembled WGS sequence"/>
</dbReference>